<dbReference type="Proteomes" id="UP001199915">
    <property type="component" value="Unassembled WGS sequence"/>
</dbReference>
<name>A0AAE3JTS2_9FIRM</name>
<evidence type="ECO:0000313" key="1">
    <source>
        <dbReference type="EMBL" id="MCG4767255.1"/>
    </source>
</evidence>
<reference evidence="1" key="1">
    <citation type="submission" date="2022-01" db="EMBL/GenBank/DDBJ databases">
        <title>Collection of gut derived symbiotic bacterial strains cultured from healthy donors.</title>
        <authorList>
            <person name="Lin H."/>
            <person name="Kohout C."/>
            <person name="Waligurski E."/>
            <person name="Pamer E.G."/>
        </authorList>
    </citation>
    <scope>NUCLEOTIDE SEQUENCE</scope>
    <source>
        <strain evidence="1">DFI.5.49</strain>
    </source>
</reference>
<dbReference type="EMBL" id="JAKNFS010000037">
    <property type="protein sequence ID" value="MCG4767255.1"/>
    <property type="molecule type" value="Genomic_DNA"/>
</dbReference>
<accession>A0AAE3JTS2</accession>
<gene>
    <name evidence="1" type="ORF">L0N21_17385</name>
</gene>
<protein>
    <submittedName>
        <fullName evidence="1">Uncharacterized protein</fullName>
    </submittedName>
</protein>
<dbReference type="RefSeq" id="WP_173828713.1">
    <property type="nucleotide sequence ID" value="NZ_JAAINI010000024.1"/>
</dbReference>
<proteinExistence type="predicted"/>
<organism evidence="1 2">
    <name type="scientific">Fusicatenibacter saccharivorans</name>
    <dbReference type="NCBI Taxonomy" id="1150298"/>
    <lineage>
        <taxon>Bacteria</taxon>
        <taxon>Bacillati</taxon>
        <taxon>Bacillota</taxon>
        <taxon>Clostridia</taxon>
        <taxon>Lachnospirales</taxon>
        <taxon>Lachnospiraceae</taxon>
        <taxon>Fusicatenibacter</taxon>
    </lineage>
</organism>
<evidence type="ECO:0000313" key="2">
    <source>
        <dbReference type="Proteomes" id="UP001199915"/>
    </source>
</evidence>
<dbReference type="AlphaFoldDB" id="A0AAE3JTS2"/>
<sequence length="69" mass="8403">MNIEKKEYYEVNLPPYLQHDLDAMKEGKYPYDCLWCELYGSINAAYTDGDISEDHAWYLRERYLEMERL</sequence>
<comment type="caution">
    <text evidence="1">The sequence shown here is derived from an EMBL/GenBank/DDBJ whole genome shotgun (WGS) entry which is preliminary data.</text>
</comment>